<proteinExistence type="predicted"/>
<evidence type="ECO:0000259" key="1">
    <source>
        <dbReference type="Pfam" id="PF00144"/>
    </source>
</evidence>
<evidence type="ECO:0000313" key="3">
    <source>
        <dbReference type="Proteomes" id="UP000070475"/>
    </source>
</evidence>
<name>A0A132TJ56_9BACL</name>
<dbReference type="Pfam" id="PF00144">
    <property type="entry name" value="Beta-lactamase"/>
    <property type="match status" value="1"/>
</dbReference>
<dbReference type="Gene3D" id="3.40.710.10">
    <property type="entry name" value="DD-peptidase/beta-lactamase superfamily"/>
    <property type="match status" value="1"/>
</dbReference>
<dbReference type="InterPro" id="IPR001466">
    <property type="entry name" value="Beta-lactam-related"/>
</dbReference>
<dbReference type="EMBL" id="LIRB01000147">
    <property type="protein sequence ID" value="KWX71076.1"/>
    <property type="molecule type" value="Genomic_DNA"/>
</dbReference>
<accession>A0A132TJ56</accession>
<gene>
    <name evidence="2" type="ORF">AMQ84_29120</name>
</gene>
<dbReference type="Proteomes" id="UP000070475">
    <property type="component" value="Unassembled WGS sequence"/>
</dbReference>
<evidence type="ECO:0000313" key="2">
    <source>
        <dbReference type="EMBL" id="KWX71076.1"/>
    </source>
</evidence>
<dbReference type="OrthoDB" id="9773047at2"/>
<dbReference type="SUPFAM" id="SSF56601">
    <property type="entry name" value="beta-lactamase/transpeptidase-like"/>
    <property type="match status" value="1"/>
</dbReference>
<dbReference type="RefSeq" id="WP_060863246.1">
    <property type="nucleotide sequence ID" value="NZ_LIRB01000147.1"/>
</dbReference>
<dbReference type="AlphaFoldDB" id="A0A132TJ56"/>
<dbReference type="PANTHER" id="PTHR43283:SF7">
    <property type="entry name" value="BETA-LACTAMASE-RELATED DOMAIN-CONTAINING PROTEIN"/>
    <property type="match status" value="1"/>
</dbReference>
<reference evidence="2 3" key="1">
    <citation type="submission" date="2015-08" db="EMBL/GenBank/DDBJ databases">
        <title>Genomes of Paenibacillus riograndensis.</title>
        <authorList>
            <person name="Sant'Anna F.H."/>
            <person name="Souza R."/>
            <person name="Ambrosini A."/>
            <person name="Bach E."/>
            <person name="Fernandes G."/>
            <person name="Balsanelli E."/>
            <person name="Baura V.A."/>
            <person name="Pedrosa F.O."/>
            <person name="Souza E.M."/>
            <person name="Passaglia L."/>
        </authorList>
    </citation>
    <scope>NUCLEOTIDE SEQUENCE [LARGE SCALE GENOMIC DNA]</scope>
    <source>
        <strain evidence="2 3">CAS34</strain>
    </source>
</reference>
<dbReference type="InterPro" id="IPR012338">
    <property type="entry name" value="Beta-lactam/transpept-like"/>
</dbReference>
<dbReference type="InterPro" id="IPR050789">
    <property type="entry name" value="Diverse_Enzym_Activities"/>
</dbReference>
<dbReference type="PANTHER" id="PTHR43283">
    <property type="entry name" value="BETA-LACTAMASE-RELATED"/>
    <property type="match status" value="1"/>
</dbReference>
<feature type="domain" description="Beta-lactamase-related" evidence="1">
    <location>
        <begin position="31"/>
        <end position="305"/>
    </location>
</feature>
<dbReference type="PATRIC" id="fig|483937.3.peg.3313"/>
<keyword evidence="3" id="KW-1185">Reference proteome</keyword>
<comment type="caution">
    <text evidence="2">The sequence shown here is derived from an EMBL/GenBank/DDBJ whole genome shotgun (WGS) entry which is preliminary data.</text>
</comment>
<organism evidence="2 3">
    <name type="scientific">Paenibacillus riograndensis</name>
    <dbReference type="NCBI Taxonomy" id="483937"/>
    <lineage>
        <taxon>Bacteria</taxon>
        <taxon>Bacillati</taxon>
        <taxon>Bacillota</taxon>
        <taxon>Bacilli</taxon>
        <taxon>Bacillales</taxon>
        <taxon>Paenibacillaceae</taxon>
        <taxon>Paenibacillus</taxon>
        <taxon>Paenibacillus sonchi group</taxon>
    </lineage>
</organism>
<sequence length="487" mass="53519">MENLITRPLPRSLPEAQGISSAAISAFLKHMEGQRLGLHSFMLLRHGAVVAEAWWSPYRPELPHSLYSLSKSFTSTAIGQAVAEGHLTVEDKVVSFFPEDAPADISPNLANMNISHLLMMGTGHTEDTTPYMENSEDGNWVKAFLQLPVGKTPGTHFLYNTGATYMLSAILQKVSGLTLLEYLEPRLFAPLGIHNPAWDSCPRGINKGGYGLSITTEDIAAFGQLYLQQGVWNNRQLLPKEWVAAASSRQIDNNDGSPGASSSDWSKGYGYQFWRCRHNAYRGDGAFGQFCIVMPEQDAVVAITSGDSDMQSILNGVWDILLPGMSMEPEAVESDPAAHAELAQLLAHLSIQPVQLQKVSALEETLNGKVYRLKDHPQQLASLALSFTATEAVLTLQGRYGEQTVKLGRGEWAESSAKILDHNNNLIMSSFTWTDENTLKMTLLLVETPFCLTFEVAVREGSIVLKQQFNVSMSAEDLEAEFIGRLA</sequence>
<protein>
    <submittedName>
        <fullName evidence="2">Beta-lactamase</fullName>
    </submittedName>
</protein>